<dbReference type="Pfam" id="PF01283">
    <property type="entry name" value="Ribosomal_S26e"/>
    <property type="match status" value="1"/>
</dbReference>
<evidence type="ECO:0000256" key="4">
    <source>
        <dbReference type="RuleBase" id="RU363128"/>
    </source>
</evidence>
<evidence type="ECO:0000313" key="6">
    <source>
        <dbReference type="EMBL" id="CUG91098.1"/>
    </source>
</evidence>
<dbReference type="InterPro" id="IPR000892">
    <property type="entry name" value="Ribosomal_eS26"/>
</dbReference>
<keyword evidence="5" id="KW-0732">Signal</keyword>
<name>A0A0S4JLP0_BODSA</name>
<feature type="chain" id="PRO_5006622487" description="40S ribosomal protein S26" evidence="5">
    <location>
        <begin position="20"/>
        <end position="132"/>
    </location>
</feature>
<feature type="signal peptide" evidence="5">
    <location>
        <begin position="1"/>
        <end position="19"/>
    </location>
</feature>
<dbReference type="PANTHER" id="PTHR12538">
    <property type="entry name" value="40S RIBOSOMAL PROTEIN S26"/>
    <property type="match status" value="1"/>
</dbReference>
<proteinExistence type="inferred from homology"/>
<dbReference type="GO" id="GO:0003735">
    <property type="term" value="F:structural constituent of ribosome"/>
    <property type="evidence" value="ECO:0007669"/>
    <property type="project" value="InterPro"/>
</dbReference>
<dbReference type="Proteomes" id="UP000051952">
    <property type="component" value="Unassembled WGS sequence"/>
</dbReference>
<gene>
    <name evidence="6" type="ORF">BSAL_30190</name>
</gene>
<keyword evidence="7" id="KW-1185">Reference proteome</keyword>
<keyword evidence="2 4" id="KW-0689">Ribosomal protein</keyword>
<dbReference type="InterPro" id="IPR047864">
    <property type="entry name" value="Ribosomal_eS26_CS"/>
</dbReference>
<dbReference type="AlphaFoldDB" id="A0A0S4JLP0"/>
<organism evidence="6 7">
    <name type="scientific">Bodo saltans</name>
    <name type="common">Flagellated protozoan</name>
    <dbReference type="NCBI Taxonomy" id="75058"/>
    <lineage>
        <taxon>Eukaryota</taxon>
        <taxon>Discoba</taxon>
        <taxon>Euglenozoa</taxon>
        <taxon>Kinetoplastea</taxon>
        <taxon>Metakinetoplastina</taxon>
        <taxon>Eubodonida</taxon>
        <taxon>Bodonidae</taxon>
        <taxon>Bodo</taxon>
    </lineage>
</organism>
<dbReference type="GO" id="GO:0003729">
    <property type="term" value="F:mRNA binding"/>
    <property type="evidence" value="ECO:0007669"/>
    <property type="project" value="TreeGrafter"/>
</dbReference>
<evidence type="ECO:0000256" key="1">
    <source>
        <dbReference type="ARBA" id="ARBA00008596"/>
    </source>
</evidence>
<dbReference type="OMA" id="KCYCVSC"/>
<reference evidence="7" key="1">
    <citation type="submission" date="2015-09" db="EMBL/GenBank/DDBJ databases">
        <authorList>
            <consortium name="Pathogen Informatics"/>
        </authorList>
    </citation>
    <scope>NUCLEOTIDE SEQUENCE [LARGE SCALE GENOMIC DNA]</scope>
    <source>
        <strain evidence="7">Lake Konstanz</strain>
    </source>
</reference>
<evidence type="ECO:0000256" key="5">
    <source>
        <dbReference type="SAM" id="SignalP"/>
    </source>
</evidence>
<dbReference type="PROSITE" id="PS00733">
    <property type="entry name" value="RIBOSOMAL_S26E"/>
    <property type="match status" value="1"/>
</dbReference>
<dbReference type="InterPro" id="IPR038551">
    <property type="entry name" value="Ribosomal_eS26_sf"/>
</dbReference>
<dbReference type="Gene3D" id="3.30.1740.20">
    <property type="entry name" value="Ribosomal protein S26e"/>
    <property type="match status" value="1"/>
</dbReference>
<accession>A0A0S4JLP0</accession>
<evidence type="ECO:0000256" key="2">
    <source>
        <dbReference type="ARBA" id="ARBA00022980"/>
    </source>
</evidence>
<dbReference type="VEuPathDB" id="TriTrypDB:BSAL_30190"/>
<dbReference type="OrthoDB" id="10262653at2759"/>
<dbReference type="PANTHER" id="PTHR12538:SF0">
    <property type="entry name" value="40S RIBOSOMAL PROTEIN S26"/>
    <property type="match status" value="1"/>
</dbReference>
<dbReference type="GO" id="GO:0022627">
    <property type="term" value="C:cytosolic small ribosomal subunit"/>
    <property type="evidence" value="ECO:0007669"/>
    <property type="project" value="TreeGrafter"/>
</dbReference>
<dbReference type="EMBL" id="CYKH01001890">
    <property type="protein sequence ID" value="CUG91098.1"/>
    <property type="molecule type" value="Genomic_DNA"/>
</dbReference>
<sequence length="132" mass="15254">MSTIVFFCFLRILLQDQQGIMTTKRRNHGRSKPPGSRGRTTPVHCFNCGRLAPKDKAVRRFVVRNMLDQASARDVAENSTVYNQGFPLPKLYMKQRYCIACAIHSRTVRGRPNVDRKIRFTKKVAFRPAKKQ</sequence>
<keyword evidence="3 4" id="KW-0687">Ribonucleoprotein</keyword>
<protein>
    <recommendedName>
        <fullName evidence="4">40S ribosomal protein S26</fullName>
    </recommendedName>
</protein>
<comment type="similarity">
    <text evidence="1 4">Belongs to the eukaryotic ribosomal protein eS26 family.</text>
</comment>
<dbReference type="GO" id="GO:0006412">
    <property type="term" value="P:translation"/>
    <property type="evidence" value="ECO:0007669"/>
    <property type="project" value="InterPro"/>
</dbReference>
<evidence type="ECO:0000256" key="3">
    <source>
        <dbReference type="ARBA" id="ARBA00023274"/>
    </source>
</evidence>
<evidence type="ECO:0000313" key="7">
    <source>
        <dbReference type="Proteomes" id="UP000051952"/>
    </source>
</evidence>